<dbReference type="InParanoid" id="A0A151GEX5"/>
<feature type="transmembrane region" description="Helical" evidence="2">
    <location>
        <begin position="132"/>
        <end position="153"/>
    </location>
</feature>
<dbReference type="Proteomes" id="UP000076580">
    <property type="component" value="Chromosome 03"/>
</dbReference>
<proteinExistence type="predicted"/>
<feature type="transmembrane region" description="Helical" evidence="2">
    <location>
        <begin position="285"/>
        <end position="305"/>
    </location>
</feature>
<keyword evidence="4" id="KW-1185">Reference proteome</keyword>
<reference evidence="3 4" key="1">
    <citation type="journal article" date="2016" name="Sci. Rep.">
        <title>Insights into Adaptations to a Near-Obligate Nematode Endoparasitic Lifestyle from the Finished Genome of Drechmeria coniospora.</title>
        <authorList>
            <person name="Zhang L."/>
            <person name="Zhou Z."/>
            <person name="Guo Q."/>
            <person name="Fokkens L."/>
            <person name="Miskei M."/>
            <person name="Pocsi I."/>
            <person name="Zhang W."/>
            <person name="Chen M."/>
            <person name="Wang L."/>
            <person name="Sun Y."/>
            <person name="Donzelli B.G."/>
            <person name="Gibson D.M."/>
            <person name="Nelson D.R."/>
            <person name="Luo J.G."/>
            <person name="Rep M."/>
            <person name="Liu H."/>
            <person name="Yang S."/>
            <person name="Wang J."/>
            <person name="Krasnoff S.B."/>
            <person name="Xu Y."/>
            <person name="Molnar I."/>
            <person name="Lin M."/>
        </authorList>
    </citation>
    <scope>NUCLEOTIDE SEQUENCE [LARGE SCALE GENOMIC DNA]</scope>
    <source>
        <strain evidence="3 4">ARSEF 6962</strain>
    </source>
</reference>
<feature type="region of interest" description="Disordered" evidence="1">
    <location>
        <begin position="579"/>
        <end position="683"/>
    </location>
</feature>
<dbReference type="STRING" id="98403.A0A151GEX5"/>
<feature type="region of interest" description="Disordered" evidence="1">
    <location>
        <begin position="402"/>
        <end position="465"/>
    </location>
</feature>
<name>A0A151GEX5_DRECN</name>
<sequence length="683" mass="73973">MDGLARHWVNLWPVTDLWLRAVDLAPLSSDGFDFRSNTTSAMVNELKFAASKSVRTSFLILASFNAVAGAALAFAIAWDGYSGLRRAKPSFRLRSSPLSVVGPTETFPFILACAIVIQAIIFAAAQSKGLQSLLLLGCGPVSQAMLPGEFTSLSPRPSRPSRNCMLINAAIFIVPFTQLVFGLETMQRAFRPFPFPERLKWTVPTCLAITGLGLILASAVAQVEKPPNFCFGSLFWLLQRWTLGVFALLTAISACLLIGSVVIFTRLCRTGDIAEEQRTSASWMACYMVLAAVTLAIIAPFFWSIHPDASATMKEQQGQLGMAAVVSANLSGLTSGGLYILLRSTGLGSIGPSGYSEFDRQLSRRGKRPSTTGNTINYIYTKQMEQPVSPMRMGQDWVDLVDDEEKSTESLPATPASHGPDLGSAVASTYPTSPPSKAPDADVVSPTTGRTRKPSVRRNSYSIFPSAHDPKPTLVLPPAVYNPKVKPSNEPLDIFSVSDLMPPPMIRTSRHLRNTSLVSTATVQIGLRVSNLDDMPPVTSYYEAPYPYPRPETPYPRPETPYPRESKFPETLGLAISTDAVSASPPPPSVGTAKGVAGPAEKQLPPVPLKIEKKNSRRGLNERMEEEEMRLGPSVYSPPPQTSKLSRKGTVNTSPRGSPTRAPPPGPIGSEQGRTRVQSVEWI</sequence>
<feature type="transmembrane region" description="Helical" evidence="2">
    <location>
        <begin position="106"/>
        <end position="125"/>
    </location>
</feature>
<feature type="transmembrane region" description="Helical" evidence="2">
    <location>
        <begin position="203"/>
        <end position="221"/>
    </location>
</feature>
<protein>
    <submittedName>
        <fullName evidence="3">Uncharacterized protein</fullName>
    </submittedName>
</protein>
<feature type="compositionally biased region" description="Basic and acidic residues" evidence="1">
    <location>
        <begin position="610"/>
        <end position="623"/>
    </location>
</feature>
<evidence type="ECO:0000256" key="2">
    <source>
        <dbReference type="SAM" id="Phobius"/>
    </source>
</evidence>
<feature type="transmembrane region" description="Helical" evidence="2">
    <location>
        <begin position="241"/>
        <end position="264"/>
    </location>
</feature>
<dbReference type="GeneID" id="63720242"/>
<gene>
    <name evidence="3" type="ORF">DCS_07599</name>
</gene>
<comment type="caution">
    <text evidence="3">The sequence shown here is derived from an EMBL/GenBank/DDBJ whole genome shotgun (WGS) entry which is preliminary data.</text>
</comment>
<dbReference type="EMBL" id="LAYC01000003">
    <property type="protein sequence ID" value="KYK55636.1"/>
    <property type="molecule type" value="Genomic_DNA"/>
</dbReference>
<evidence type="ECO:0000313" key="4">
    <source>
        <dbReference type="Proteomes" id="UP000076580"/>
    </source>
</evidence>
<feature type="transmembrane region" description="Helical" evidence="2">
    <location>
        <begin position="165"/>
        <end position="183"/>
    </location>
</feature>
<evidence type="ECO:0000313" key="3">
    <source>
        <dbReference type="EMBL" id="KYK55636.1"/>
    </source>
</evidence>
<dbReference type="AlphaFoldDB" id="A0A151GEX5"/>
<keyword evidence="2" id="KW-0472">Membrane</keyword>
<evidence type="ECO:0000256" key="1">
    <source>
        <dbReference type="SAM" id="MobiDB-lite"/>
    </source>
</evidence>
<feature type="transmembrane region" description="Helical" evidence="2">
    <location>
        <begin position="58"/>
        <end position="78"/>
    </location>
</feature>
<keyword evidence="2" id="KW-0812">Transmembrane</keyword>
<accession>A0A151GEX5</accession>
<organism evidence="3 4">
    <name type="scientific">Drechmeria coniospora</name>
    <name type="common">Nematophagous fungus</name>
    <name type="synonym">Meria coniospora</name>
    <dbReference type="NCBI Taxonomy" id="98403"/>
    <lineage>
        <taxon>Eukaryota</taxon>
        <taxon>Fungi</taxon>
        <taxon>Dikarya</taxon>
        <taxon>Ascomycota</taxon>
        <taxon>Pezizomycotina</taxon>
        <taxon>Sordariomycetes</taxon>
        <taxon>Hypocreomycetidae</taxon>
        <taxon>Hypocreales</taxon>
        <taxon>Ophiocordycipitaceae</taxon>
        <taxon>Drechmeria</taxon>
    </lineage>
</organism>
<dbReference type="RefSeq" id="XP_040654988.1">
    <property type="nucleotide sequence ID" value="XM_040804884.1"/>
</dbReference>
<keyword evidence="2" id="KW-1133">Transmembrane helix</keyword>
<feature type="transmembrane region" description="Helical" evidence="2">
    <location>
        <begin position="320"/>
        <end position="342"/>
    </location>
</feature>